<sequence length="365" mass="42850">MATLQNLQERDIEWRTPWMLSDEILYKCGDFDWVPLLGIWGALSYAPLLVLRQYRSRQFVPTTHGLAQCEFSYKCDGYKKKIREMTNTWRQTRRLKRLAVGPSTTPEYIGWLGRRVNDNIPVPGQGDSQFVEKHVHMVPSELEIIKQDFERRNSELEKKIEQMEEEKMSLKLDVDVQKLETEGLRKEKRKAEEDLNSLKVDYKRLRKLMRTAGLGKTSEQWRQEIQEEKVKADRWEKRFLEAQKQNKSFERSLSESQSERDELKARVAELEAILQDYEARIEHLETNEDHQNEQLHHLQDQVASRDHIMGEAVVQIQGVAEHLQTLAVQADVLSVKYESESDQGQKLASLLREIKVLSVRAKSYL</sequence>
<dbReference type="RefSeq" id="XP_016740318.1">
    <property type="nucleotide sequence ID" value="XM_016884829.1"/>
</dbReference>
<accession>A0A1U8NQH6</accession>
<name>A0A1U8NQH6_GOSHI</name>
<keyword evidence="3" id="KW-1185">Reference proteome</keyword>
<gene>
    <name evidence="4" type="primary">LOC107950083</name>
</gene>
<organism evidence="3 4">
    <name type="scientific">Gossypium hirsutum</name>
    <name type="common">Upland cotton</name>
    <name type="synonym">Gossypium mexicanum</name>
    <dbReference type="NCBI Taxonomy" id="3635"/>
    <lineage>
        <taxon>Eukaryota</taxon>
        <taxon>Viridiplantae</taxon>
        <taxon>Streptophyta</taxon>
        <taxon>Embryophyta</taxon>
        <taxon>Tracheophyta</taxon>
        <taxon>Spermatophyta</taxon>
        <taxon>Magnoliopsida</taxon>
        <taxon>eudicotyledons</taxon>
        <taxon>Gunneridae</taxon>
        <taxon>Pentapetalae</taxon>
        <taxon>rosids</taxon>
        <taxon>malvids</taxon>
        <taxon>Malvales</taxon>
        <taxon>Malvaceae</taxon>
        <taxon>Malvoideae</taxon>
        <taxon>Gossypium</taxon>
    </lineage>
</organism>
<dbReference type="PANTHER" id="PTHR48200:SF1">
    <property type="entry name" value="AMINOTRANSFERASE-LIKE PLANT MOBILE DOMAIN-CONTAINING PROTEIN"/>
    <property type="match status" value="1"/>
</dbReference>
<dbReference type="Proteomes" id="UP000818029">
    <property type="component" value="Chromosome D03"/>
</dbReference>
<evidence type="ECO:0000256" key="1">
    <source>
        <dbReference type="SAM" id="Coils"/>
    </source>
</evidence>
<protein>
    <submittedName>
        <fullName evidence="4">227 kDa spindle- and centromere-associated protein-like</fullName>
    </submittedName>
</protein>
<dbReference type="GeneID" id="107950083"/>
<keyword evidence="1" id="KW-0175">Coiled coil</keyword>
<evidence type="ECO:0000259" key="2">
    <source>
        <dbReference type="Pfam" id="PF24924"/>
    </source>
</evidence>
<dbReference type="KEGG" id="ghi:107950083"/>
<proteinExistence type="predicted"/>
<dbReference type="Gene3D" id="1.10.287.1490">
    <property type="match status" value="1"/>
</dbReference>
<dbReference type="Pfam" id="PF24924">
    <property type="entry name" value="DUF7745"/>
    <property type="match status" value="1"/>
</dbReference>
<feature type="coiled-coil region" evidence="1">
    <location>
        <begin position="146"/>
        <end position="301"/>
    </location>
</feature>
<dbReference type="SMR" id="A0A1U8NQH6"/>
<feature type="domain" description="DUF7745" evidence="2">
    <location>
        <begin position="3"/>
        <end position="116"/>
    </location>
</feature>
<dbReference type="PANTHER" id="PTHR48200">
    <property type="entry name" value="PROTEIN, PUTATIVE-RELATED"/>
    <property type="match status" value="1"/>
</dbReference>
<evidence type="ECO:0000313" key="3">
    <source>
        <dbReference type="Proteomes" id="UP000818029"/>
    </source>
</evidence>
<dbReference type="InterPro" id="IPR056647">
    <property type="entry name" value="DUF7745"/>
</dbReference>
<reference evidence="3" key="1">
    <citation type="journal article" date="2020" name="Nat. Genet.">
        <title>Genomic diversifications of five Gossypium allopolyploid species and their impact on cotton improvement.</title>
        <authorList>
            <person name="Chen Z.J."/>
            <person name="Sreedasyam A."/>
            <person name="Ando A."/>
            <person name="Song Q."/>
            <person name="De Santiago L.M."/>
            <person name="Hulse-Kemp A.M."/>
            <person name="Ding M."/>
            <person name="Ye W."/>
            <person name="Kirkbride R.C."/>
            <person name="Jenkins J."/>
            <person name="Plott C."/>
            <person name="Lovell J."/>
            <person name="Lin Y.M."/>
            <person name="Vaughn R."/>
            <person name="Liu B."/>
            <person name="Simpson S."/>
            <person name="Scheffler B.E."/>
            <person name="Wen L."/>
            <person name="Saski C.A."/>
            <person name="Grover C.E."/>
            <person name="Hu G."/>
            <person name="Conover J.L."/>
            <person name="Carlson J.W."/>
            <person name="Shu S."/>
            <person name="Boston L.B."/>
            <person name="Williams M."/>
            <person name="Peterson D.G."/>
            <person name="McGee K."/>
            <person name="Jones D.C."/>
            <person name="Wendel J.F."/>
            <person name="Stelly D.M."/>
            <person name="Grimwood J."/>
            <person name="Schmutz J."/>
        </authorList>
    </citation>
    <scope>NUCLEOTIDE SEQUENCE [LARGE SCALE GENOMIC DNA]</scope>
    <source>
        <strain evidence="3">cv. TM-1</strain>
    </source>
</reference>
<dbReference type="PaxDb" id="3635-A0A1U8NQH6"/>
<dbReference type="AlphaFoldDB" id="A0A1U8NQH6"/>
<reference evidence="4" key="2">
    <citation type="submission" date="2025-08" db="UniProtKB">
        <authorList>
            <consortium name="RefSeq"/>
        </authorList>
    </citation>
    <scope>IDENTIFICATION</scope>
</reference>
<evidence type="ECO:0000313" key="4">
    <source>
        <dbReference type="RefSeq" id="XP_016740318.1"/>
    </source>
</evidence>